<sequence>MRRSGDYKLNLIYGDEMITERTGQRYNIEAENLIELPNVELMSIEENSHCISAPNTDNDENDKPINEYTFAEDERDDCPFYENMENDNQDEAIYIEDDDAEKKRSSSFWNPKNLNQFMNSCEFKELITDKPQVTHGQLYFMILKFSVTNHLPNSVTNNLIELVNTLFDCPVLPSSKYINNKLLNPVSGVEFHAVCPNCSLYLGEFGKGTLPKTCNVCGCSMNLKQSTDESFFSLINPSSQIKDLLETYEDHYDNVMRRLPNQTCIEDVYDGERYQKFRAELPFQLQNSFITMVINTDGAPKYKSSKKSIWPLYIMVNELPKQDRLNNIICCGLWFNKNKPIMSVFLQKFVDMLNVITTTGIPCKIKNKNITIRPFVVSCCVDAPARAAVQGIKQFNGNYGCNWCLHPGWKDGAMLYPLRSILPQLRTHQETVSIMLNVLEESEAPLGIKYPSPLINLPNFDIIEGMIPDYMHCCLEGVAAKMLDYFLYYMVDKTIEELDDQIENIKPPNQLQRLTRPISERNDWKAREWENFVLYYSIPLLKKHLTKAKFNHWLLFVEGLYIILQDKIEIADLNRANNLFHQFVADMEETHGARAMTYNTHILLHMCRSVFNWGPVWANSTFCFESANKDMLNAIKCARGASHQIVRFVNLNHSLLILNNFLSPIENYDVLRYCNEVLESKLKNAFTTPNGITYFGKYEYINEEDATFLGLSIMVWIGIINGEFIGPYFFDENVNGRNYSAFIRRVALPRFRARRIRNAWWLQDGAPSHGHPAAREALNRTFPNRWIGRGGPVAWPAKSPDLNVCDFGLWADLKRRVHKRGPPTDVDELVRFIQEECRQYPRDSIRRATASMRRRLLLCLEEDGDTSNNF</sequence>
<proteinExistence type="predicted"/>
<name>A0ABD2WQ76_9HYME</name>
<keyword evidence="2" id="KW-1185">Reference proteome</keyword>
<gene>
    <name evidence="1" type="ORF">TKK_010631</name>
</gene>
<dbReference type="PANTHER" id="PTHR46579:SF1">
    <property type="entry name" value="F5_8 TYPE C DOMAIN-CONTAINING PROTEIN"/>
    <property type="match status" value="1"/>
</dbReference>
<dbReference type="Proteomes" id="UP001627154">
    <property type="component" value="Unassembled WGS sequence"/>
</dbReference>
<evidence type="ECO:0000313" key="2">
    <source>
        <dbReference type="Proteomes" id="UP001627154"/>
    </source>
</evidence>
<dbReference type="InterPro" id="IPR036397">
    <property type="entry name" value="RNaseH_sf"/>
</dbReference>
<dbReference type="EMBL" id="JBJJXI010000084">
    <property type="protein sequence ID" value="KAL3395251.1"/>
    <property type="molecule type" value="Genomic_DNA"/>
</dbReference>
<protein>
    <recommendedName>
        <fullName evidence="3">Transposase</fullName>
    </recommendedName>
</protein>
<reference evidence="1 2" key="1">
    <citation type="journal article" date="2024" name="bioRxiv">
        <title>A reference genome for Trichogramma kaykai: A tiny desert-dwelling parasitoid wasp with competing sex-ratio distorters.</title>
        <authorList>
            <person name="Culotta J."/>
            <person name="Lindsey A.R."/>
        </authorList>
    </citation>
    <scope>NUCLEOTIDE SEQUENCE [LARGE SCALE GENOMIC DNA]</scope>
    <source>
        <strain evidence="1 2">KSX58</strain>
    </source>
</reference>
<dbReference type="AlphaFoldDB" id="A0ABD2WQ76"/>
<organism evidence="1 2">
    <name type="scientific">Trichogramma kaykai</name>
    <dbReference type="NCBI Taxonomy" id="54128"/>
    <lineage>
        <taxon>Eukaryota</taxon>
        <taxon>Metazoa</taxon>
        <taxon>Ecdysozoa</taxon>
        <taxon>Arthropoda</taxon>
        <taxon>Hexapoda</taxon>
        <taxon>Insecta</taxon>
        <taxon>Pterygota</taxon>
        <taxon>Neoptera</taxon>
        <taxon>Endopterygota</taxon>
        <taxon>Hymenoptera</taxon>
        <taxon>Apocrita</taxon>
        <taxon>Proctotrupomorpha</taxon>
        <taxon>Chalcidoidea</taxon>
        <taxon>Trichogrammatidae</taxon>
        <taxon>Trichogramma</taxon>
    </lineage>
</organism>
<dbReference type="PANTHER" id="PTHR46579">
    <property type="entry name" value="F5/8 TYPE C DOMAIN-CONTAINING PROTEIN-RELATED"/>
    <property type="match status" value="1"/>
</dbReference>
<accession>A0ABD2WQ76</accession>
<evidence type="ECO:0008006" key="3">
    <source>
        <dbReference type="Google" id="ProtNLM"/>
    </source>
</evidence>
<dbReference type="Gene3D" id="3.30.420.10">
    <property type="entry name" value="Ribonuclease H-like superfamily/Ribonuclease H"/>
    <property type="match status" value="1"/>
</dbReference>
<evidence type="ECO:0000313" key="1">
    <source>
        <dbReference type="EMBL" id="KAL3395251.1"/>
    </source>
</evidence>
<comment type="caution">
    <text evidence="1">The sequence shown here is derived from an EMBL/GenBank/DDBJ whole genome shotgun (WGS) entry which is preliminary data.</text>
</comment>